<accession>A0ABP7VW06</accession>
<feature type="domain" description="BACON" evidence="1">
    <location>
        <begin position="247"/>
        <end position="292"/>
    </location>
</feature>
<dbReference type="Proteomes" id="UP001500367">
    <property type="component" value="Unassembled WGS sequence"/>
</dbReference>
<dbReference type="InterPro" id="IPR013783">
    <property type="entry name" value="Ig-like_fold"/>
</dbReference>
<dbReference type="EMBL" id="BAABCT010000005">
    <property type="protein sequence ID" value="GAA4075031.1"/>
    <property type="molecule type" value="Genomic_DNA"/>
</dbReference>
<evidence type="ECO:0000259" key="1">
    <source>
        <dbReference type="Pfam" id="PF13004"/>
    </source>
</evidence>
<evidence type="ECO:0000313" key="3">
    <source>
        <dbReference type="Proteomes" id="UP001500367"/>
    </source>
</evidence>
<sequence length="618" mass="69617">MKQIIIIIIIFAFILPFSAYSQVGIWEEANQCFKLSDYVCAEAKYKELIKSTIGEEKQIAITKAQRAKKCIENLKNANLAFNSKNYTKAKELYLAILDSNPNDDNAKSQLDNISNLLKKATENSLGLSKTQIYQRSSGGNEYINVTTNSKTYTIDLLPSWCTVQKYDSYFVINCSINYQSTARSDYFNVKAGDKTIRVNISQEGGVTQKTETNLSLSKANLYFLKNGGDENIIVTTNNNNFSIELIPSWCTFQKFSNSIIVTCLQNNTNQSRSDWFKITAGNKEVKVYVNQEASVTNSYTESVKTPRKKLGSFSSIGFQSGEIAKYGFIYERGGIKTVGFRISARTSLTSEQDILNGTATKNKTEIELGPNFRILNRLYLNIGFGYGYYERLLNNDFAGDVFLEKTGYSVATTGLMFRISRAININGGASFMDIEKDFYKPEFTFGVTYNLKNKNDSEINSSQTQQKRKSVSSRNYKSNLSSFSSLGFYSGKNAKYGLFYETGGSRVTGFHISARTSLKEETVINGQLILNRSELELGPNFKMSNRLYLNLGVGYGIYDYGLSNDIYMGTDDYFTANAGIMFRVSKVININAGYSFENFDIEYNKPEMTFGISFNIWD</sequence>
<dbReference type="InterPro" id="IPR011250">
    <property type="entry name" value="OMP/PagP_B-barrel"/>
</dbReference>
<dbReference type="InterPro" id="IPR024361">
    <property type="entry name" value="BACON"/>
</dbReference>
<dbReference type="CDD" id="cd14948">
    <property type="entry name" value="BACON"/>
    <property type="match status" value="1"/>
</dbReference>
<keyword evidence="3" id="KW-1185">Reference proteome</keyword>
<proteinExistence type="predicted"/>
<dbReference type="RefSeq" id="WP_344816655.1">
    <property type="nucleotide sequence ID" value="NZ_BAABCT010000005.1"/>
</dbReference>
<dbReference type="Gene3D" id="2.60.40.10">
    <property type="entry name" value="Immunoglobulins"/>
    <property type="match status" value="2"/>
</dbReference>
<gene>
    <name evidence="2" type="ORF">GCM10022389_20860</name>
</gene>
<reference evidence="3" key="1">
    <citation type="journal article" date="2019" name="Int. J. Syst. Evol. Microbiol.">
        <title>The Global Catalogue of Microorganisms (GCM) 10K type strain sequencing project: providing services to taxonomists for standard genome sequencing and annotation.</title>
        <authorList>
            <consortium name="The Broad Institute Genomics Platform"/>
            <consortium name="The Broad Institute Genome Sequencing Center for Infectious Disease"/>
            <person name="Wu L."/>
            <person name="Ma J."/>
        </authorList>
    </citation>
    <scope>NUCLEOTIDE SEQUENCE [LARGE SCALE GENOMIC DNA]</scope>
    <source>
        <strain evidence="3">JCM 17069</strain>
    </source>
</reference>
<comment type="caution">
    <text evidence="2">The sequence shown here is derived from an EMBL/GenBank/DDBJ whole genome shotgun (WGS) entry which is preliminary data.</text>
</comment>
<dbReference type="Pfam" id="PF13004">
    <property type="entry name" value="BACON"/>
    <property type="match status" value="2"/>
</dbReference>
<evidence type="ECO:0000313" key="2">
    <source>
        <dbReference type="EMBL" id="GAA4075031.1"/>
    </source>
</evidence>
<name>A0ABP7VW06_9FLAO</name>
<dbReference type="SUPFAM" id="SSF56925">
    <property type="entry name" value="OMPA-like"/>
    <property type="match status" value="1"/>
</dbReference>
<feature type="domain" description="BACON" evidence="1">
    <location>
        <begin position="159"/>
        <end position="203"/>
    </location>
</feature>
<protein>
    <recommendedName>
        <fullName evidence="1">BACON domain-containing protein</fullName>
    </recommendedName>
</protein>
<organism evidence="2 3">
    <name type="scientific">Flavobacterium cheonanense</name>
    <dbReference type="NCBI Taxonomy" id="706183"/>
    <lineage>
        <taxon>Bacteria</taxon>
        <taxon>Pseudomonadati</taxon>
        <taxon>Bacteroidota</taxon>
        <taxon>Flavobacteriia</taxon>
        <taxon>Flavobacteriales</taxon>
        <taxon>Flavobacteriaceae</taxon>
        <taxon>Flavobacterium</taxon>
    </lineage>
</organism>